<accession>A0A938XCT1</accession>
<dbReference type="InterPro" id="IPR006549">
    <property type="entry name" value="HAD-SF_hydro_IIIA"/>
</dbReference>
<name>A0A938XCT1_9CLOT</name>
<dbReference type="AlphaFoldDB" id="A0A938XCT1"/>
<dbReference type="InterPro" id="IPR006439">
    <property type="entry name" value="HAD-SF_hydro_IA"/>
</dbReference>
<dbReference type="SFLD" id="SFLDG01135">
    <property type="entry name" value="C1.5.6:_HAD__Beta-PGM__Phospha"/>
    <property type="match status" value="1"/>
</dbReference>
<dbReference type="RefSeq" id="WP_204906692.1">
    <property type="nucleotide sequence ID" value="NZ_JACJKS010000010.1"/>
</dbReference>
<dbReference type="SUPFAM" id="SSF56784">
    <property type="entry name" value="HAD-like"/>
    <property type="match status" value="1"/>
</dbReference>
<dbReference type="Gene3D" id="1.10.150.240">
    <property type="entry name" value="Putative phosphatase, domain 2"/>
    <property type="match status" value="1"/>
</dbReference>
<reference evidence="1" key="2">
    <citation type="journal article" date="2021" name="Sci. Rep.">
        <title>The distribution of antibiotic resistance genes in chicken gut microbiota commensals.</title>
        <authorList>
            <person name="Juricova H."/>
            <person name="Matiasovicova J."/>
            <person name="Kubasova T."/>
            <person name="Cejkova D."/>
            <person name="Rychlik I."/>
        </authorList>
    </citation>
    <scope>NUCLEOTIDE SEQUENCE</scope>
    <source>
        <strain evidence="1">An582</strain>
    </source>
</reference>
<dbReference type="InterPro" id="IPR036412">
    <property type="entry name" value="HAD-like_sf"/>
</dbReference>
<comment type="caution">
    <text evidence="1">The sequence shown here is derived from an EMBL/GenBank/DDBJ whole genome shotgun (WGS) entry which is preliminary data.</text>
</comment>
<dbReference type="Pfam" id="PF13419">
    <property type="entry name" value="HAD_2"/>
    <property type="match status" value="1"/>
</dbReference>
<evidence type="ECO:0000313" key="2">
    <source>
        <dbReference type="Proteomes" id="UP000705508"/>
    </source>
</evidence>
<dbReference type="GO" id="GO:0006281">
    <property type="term" value="P:DNA repair"/>
    <property type="evidence" value="ECO:0007669"/>
    <property type="project" value="TreeGrafter"/>
</dbReference>
<dbReference type="NCBIfam" id="TIGR01662">
    <property type="entry name" value="HAD-SF-IIIA"/>
    <property type="match status" value="1"/>
</dbReference>
<dbReference type="Proteomes" id="UP000705508">
    <property type="component" value="Unassembled WGS sequence"/>
</dbReference>
<dbReference type="SFLD" id="SFLDS00003">
    <property type="entry name" value="Haloacid_Dehalogenase"/>
    <property type="match status" value="1"/>
</dbReference>
<dbReference type="NCBIfam" id="TIGR01509">
    <property type="entry name" value="HAD-SF-IA-v3"/>
    <property type="match status" value="1"/>
</dbReference>
<sequence length="218" mass="23890">MKGCIFDLDGTLTDTLESLTYSVNLTLQEMGLPLISRDQCRRFVGDGARKLLERTLKACGDAHLVRLGEAVQVYGRIFHDNCTYHVTPYDGIPEMLRELKGKGIRLAVLSNKPHAQAVDVVREIFGDGVFDLVQGQTEKLPRKPDPAGVLYLLDKMGIRKEDCLYVGDSEVDVATARAAGVEEAAVTWGFRSRETLLAAGARTLIDTPSQLAALADQN</sequence>
<keyword evidence="1" id="KW-0378">Hydrolase</keyword>
<dbReference type="PRINTS" id="PR00413">
    <property type="entry name" value="HADHALOGNASE"/>
</dbReference>
<dbReference type="GO" id="GO:0005829">
    <property type="term" value="C:cytosol"/>
    <property type="evidence" value="ECO:0007669"/>
    <property type="project" value="TreeGrafter"/>
</dbReference>
<dbReference type="InterPro" id="IPR023198">
    <property type="entry name" value="PGP-like_dom2"/>
</dbReference>
<dbReference type="InterPro" id="IPR050155">
    <property type="entry name" value="HAD-like_hydrolase_sf"/>
</dbReference>
<dbReference type="FunFam" id="3.40.50.1000:FF:000022">
    <property type="entry name" value="Phosphoglycolate phosphatase"/>
    <property type="match status" value="1"/>
</dbReference>
<gene>
    <name evidence="1" type="ORF">H6A20_08495</name>
</gene>
<dbReference type="Gene3D" id="3.40.50.1000">
    <property type="entry name" value="HAD superfamily/HAD-like"/>
    <property type="match status" value="1"/>
</dbReference>
<dbReference type="InterPro" id="IPR023214">
    <property type="entry name" value="HAD_sf"/>
</dbReference>
<protein>
    <submittedName>
        <fullName evidence="1">HAD family hydrolase</fullName>
    </submittedName>
</protein>
<evidence type="ECO:0000313" key="1">
    <source>
        <dbReference type="EMBL" id="MBM6948687.1"/>
    </source>
</evidence>
<reference evidence="1" key="1">
    <citation type="submission" date="2020-08" db="EMBL/GenBank/DDBJ databases">
        <authorList>
            <person name="Cejkova D."/>
            <person name="Kubasova T."/>
            <person name="Jahodarova E."/>
            <person name="Rychlik I."/>
        </authorList>
    </citation>
    <scope>NUCLEOTIDE SEQUENCE</scope>
    <source>
        <strain evidence="1">An582</strain>
    </source>
</reference>
<dbReference type="EMBL" id="JACJKS010000010">
    <property type="protein sequence ID" value="MBM6948687.1"/>
    <property type="molecule type" value="Genomic_DNA"/>
</dbReference>
<organism evidence="1 2">
    <name type="scientific">Mordavella massiliensis</name>
    <dbReference type="NCBI Taxonomy" id="1871024"/>
    <lineage>
        <taxon>Bacteria</taxon>
        <taxon>Bacillati</taxon>
        <taxon>Bacillota</taxon>
        <taxon>Clostridia</taxon>
        <taxon>Eubacteriales</taxon>
        <taxon>Clostridiaceae</taxon>
        <taxon>Mordavella</taxon>
    </lineage>
</organism>
<dbReference type="NCBIfam" id="TIGR01549">
    <property type="entry name" value="HAD-SF-IA-v1"/>
    <property type="match status" value="1"/>
</dbReference>
<dbReference type="PANTHER" id="PTHR43434:SF1">
    <property type="entry name" value="PHOSPHOGLYCOLATE PHOSPHATASE"/>
    <property type="match status" value="1"/>
</dbReference>
<dbReference type="SFLD" id="SFLDG01129">
    <property type="entry name" value="C1.5:_HAD__Beta-PGM__Phosphata"/>
    <property type="match status" value="1"/>
</dbReference>
<dbReference type="GO" id="GO:0008967">
    <property type="term" value="F:phosphoglycolate phosphatase activity"/>
    <property type="evidence" value="ECO:0007669"/>
    <property type="project" value="TreeGrafter"/>
</dbReference>
<proteinExistence type="predicted"/>
<dbReference type="PANTHER" id="PTHR43434">
    <property type="entry name" value="PHOSPHOGLYCOLATE PHOSPHATASE"/>
    <property type="match status" value="1"/>
</dbReference>
<dbReference type="InterPro" id="IPR041492">
    <property type="entry name" value="HAD_2"/>
</dbReference>